<proteinExistence type="predicted"/>
<name>A0A0F9WJL4_9MICR</name>
<dbReference type="GeneID" id="36318507"/>
<dbReference type="RefSeq" id="XP_024332462.1">
    <property type="nucleotide sequence ID" value="XM_024473612.1"/>
</dbReference>
<dbReference type="AlphaFoldDB" id="A0A0F9WJL4"/>
<evidence type="ECO:0000313" key="3">
    <source>
        <dbReference type="Proteomes" id="UP000034350"/>
    </source>
</evidence>
<organism evidence="2 3">
    <name type="scientific">Vairimorpha ceranae</name>
    <dbReference type="NCBI Taxonomy" id="40302"/>
    <lineage>
        <taxon>Eukaryota</taxon>
        <taxon>Fungi</taxon>
        <taxon>Fungi incertae sedis</taxon>
        <taxon>Microsporidia</taxon>
        <taxon>Nosematidae</taxon>
        <taxon>Vairimorpha</taxon>
    </lineage>
</organism>
<feature type="region of interest" description="Disordered" evidence="1">
    <location>
        <begin position="1"/>
        <end position="40"/>
    </location>
</feature>
<evidence type="ECO:0000313" key="2">
    <source>
        <dbReference type="EMBL" id="KKO76720.1"/>
    </source>
</evidence>
<dbReference type="VEuPathDB" id="MicrosporidiaDB:AAJ76_1000172220"/>
<dbReference type="Proteomes" id="UP000034350">
    <property type="component" value="Unassembled WGS sequence"/>
</dbReference>
<protein>
    <submittedName>
        <fullName evidence="2">Uncharacterized protein</fullName>
    </submittedName>
</protein>
<dbReference type="EMBL" id="JPQZ01000001">
    <property type="protein sequence ID" value="KKO76720.1"/>
    <property type="molecule type" value="Genomic_DNA"/>
</dbReference>
<comment type="caution">
    <text evidence="2">The sequence shown here is derived from an EMBL/GenBank/DDBJ whole genome shotgun (WGS) entry which is preliminary data.</text>
</comment>
<accession>A0A0F9WJL4</accession>
<keyword evidence="3" id="KW-1185">Reference proteome</keyword>
<sequence>MRTATESIPTPRTRESPFGRCIKGEEPINTSAKKGEKNKKKKDIKDLRNFKNKIEGQVLGDVLVFKI</sequence>
<feature type="compositionally biased region" description="Basic and acidic residues" evidence="1">
    <location>
        <begin position="12"/>
        <end position="26"/>
    </location>
</feature>
<gene>
    <name evidence="2" type="ORF">AAJ76_1000172220</name>
</gene>
<evidence type="ECO:0000256" key="1">
    <source>
        <dbReference type="SAM" id="MobiDB-lite"/>
    </source>
</evidence>
<feature type="compositionally biased region" description="Polar residues" evidence="1">
    <location>
        <begin position="1"/>
        <end position="10"/>
    </location>
</feature>
<reference evidence="2 3" key="1">
    <citation type="journal article" date="2015" name="Environ. Microbiol.">
        <title>Genome analyses suggest the presence of polyploidy and recent human-driven expansions in eight global populations of the honeybee pathogen Nosema ceranae.</title>
        <authorList>
            <person name="Pelin A."/>
            <person name="Selman M."/>
            <person name="Aris-Brosou S."/>
            <person name="Farinelli L."/>
            <person name="Corradi N."/>
        </authorList>
    </citation>
    <scope>NUCLEOTIDE SEQUENCE [LARGE SCALE GENOMIC DNA]</scope>
    <source>
        <strain evidence="2 3">PA08 1199</strain>
    </source>
</reference>